<keyword evidence="1" id="KW-1133">Transmembrane helix</keyword>
<protein>
    <submittedName>
        <fullName evidence="2">Uncharacterized protein</fullName>
    </submittedName>
</protein>
<feature type="transmembrane region" description="Helical" evidence="1">
    <location>
        <begin position="49"/>
        <end position="68"/>
    </location>
</feature>
<evidence type="ECO:0000313" key="2">
    <source>
        <dbReference type="EMBL" id="UZJ32950.1"/>
    </source>
</evidence>
<keyword evidence="1" id="KW-0812">Transmembrane</keyword>
<keyword evidence="3" id="KW-1185">Reference proteome</keyword>
<dbReference type="RefSeq" id="WP_265364162.1">
    <property type="nucleotide sequence ID" value="NZ_CP110636.1"/>
</dbReference>
<keyword evidence="1" id="KW-0472">Membrane</keyword>
<sequence>MMSESANESNDAIEVRGTVNAAKYKAAKALGGEDTVFELRAMKPARGAAAGQITCIVCLICVVCAAAAPTS</sequence>
<organism evidence="2 3">
    <name type="scientific">Streptomyces endophytica</name>
    <dbReference type="NCBI Taxonomy" id="2991496"/>
    <lineage>
        <taxon>Bacteria</taxon>
        <taxon>Bacillati</taxon>
        <taxon>Actinomycetota</taxon>
        <taxon>Actinomycetes</taxon>
        <taxon>Kitasatosporales</taxon>
        <taxon>Streptomycetaceae</taxon>
        <taxon>Streptomyces</taxon>
    </lineage>
</organism>
<reference evidence="2" key="1">
    <citation type="submission" date="2022-11" db="EMBL/GenBank/DDBJ databases">
        <title>Identification and genomic analyses of a novel endophytic actinobacterium Streptomyces endophytica sp. nov. with potential for biocontrol of Yam anthracnose.</title>
        <authorList>
            <person name="Huang X."/>
        </authorList>
    </citation>
    <scope>NUCLEOTIDE SEQUENCE</scope>
    <source>
        <strain evidence="2">HNM0140</strain>
    </source>
</reference>
<dbReference type="EMBL" id="CP110636">
    <property type="protein sequence ID" value="UZJ32950.1"/>
    <property type="molecule type" value="Genomic_DNA"/>
</dbReference>
<evidence type="ECO:0000313" key="3">
    <source>
        <dbReference type="Proteomes" id="UP001164959"/>
    </source>
</evidence>
<proteinExistence type="predicted"/>
<evidence type="ECO:0000256" key="1">
    <source>
        <dbReference type="SAM" id="Phobius"/>
    </source>
</evidence>
<accession>A0ABY6PHV8</accession>
<dbReference type="Proteomes" id="UP001164959">
    <property type="component" value="Chromosome"/>
</dbReference>
<name>A0ABY6PHV8_9ACTN</name>
<gene>
    <name evidence="2" type="ORF">OJ254_24970</name>
</gene>